<dbReference type="InterPro" id="IPR007474">
    <property type="entry name" value="ApaG_domain"/>
</dbReference>
<reference evidence="2 3" key="1">
    <citation type="submission" date="2020-10" db="EMBL/GenBank/DDBJ databases">
        <title>Connecting structure to function with the recovery of over 1000 high-quality activated sludge metagenome-assembled genomes encoding full-length rRNA genes using long-read sequencing.</title>
        <authorList>
            <person name="Singleton C.M."/>
            <person name="Petriglieri F."/>
            <person name="Kristensen J.M."/>
            <person name="Kirkegaard R.H."/>
            <person name="Michaelsen T.Y."/>
            <person name="Andersen M.H."/>
            <person name="Karst S.M."/>
            <person name="Dueholm M.S."/>
            <person name="Nielsen P.H."/>
            <person name="Albertsen M."/>
        </authorList>
    </citation>
    <scope>NUCLEOTIDE SEQUENCE [LARGE SCALE GENOMIC DNA]</scope>
    <source>
        <strain evidence="2">Ribe_18-Q3-R11-54_MAXAC.273</strain>
    </source>
</reference>
<dbReference type="Pfam" id="PF04379">
    <property type="entry name" value="DUF525"/>
    <property type="match status" value="1"/>
</dbReference>
<comment type="caution">
    <text evidence="2">The sequence shown here is derived from an EMBL/GenBank/DDBJ whole genome shotgun (WGS) entry which is preliminary data.</text>
</comment>
<sequence>MHALTTNGVRIGVESTFQPGHSFPHRSQYLHVYTIHIKNYNEYPIQLISRHWDITEADGTKKVVDGQGVVGEQPLLDSGGLHSYSSFCVLAFPIGKMSGFYTMIRTDTGEQFNVDIPSFNLVMPDALN</sequence>
<protein>
    <submittedName>
        <fullName evidence="2">Co2+/Mg2+ efflux protein ApaG</fullName>
    </submittedName>
</protein>
<evidence type="ECO:0000259" key="1">
    <source>
        <dbReference type="PROSITE" id="PS51087"/>
    </source>
</evidence>
<evidence type="ECO:0000313" key="3">
    <source>
        <dbReference type="Proteomes" id="UP000808337"/>
    </source>
</evidence>
<dbReference type="Gene3D" id="2.60.40.1470">
    <property type="entry name" value="ApaG domain"/>
    <property type="match status" value="1"/>
</dbReference>
<dbReference type="NCBIfam" id="NF003967">
    <property type="entry name" value="PRK05461.1"/>
    <property type="match status" value="1"/>
</dbReference>
<organism evidence="2 3">
    <name type="scientific">Candidatus Opimibacter skivensis</name>
    <dbReference type="NCBI Taxonomy" id="2982028"/>
    <lineage>
        <taxon>Bacteria</taxon>
        <taxon>Pseudomonadati</taxon>
        <taxon>Bacteroidota</taxon>
        <taxon>Saprospiria</taxon>
        <taxon>Saprospirales</taxon>
        <taxon>Saprospiraceae</taxon>
        <taxon>Candidatus Opimibacter</taxon>
    </lineage>
</organism>
<proteinExistence type="predicted"/>
<gene>
    <name evidence="2" type="primary">apaG</name>
    <name evidence="2" type="ORF">IPP15_09895</name>
</gene>
<accession>A0A9D7SVG8</accession>
<dbReference type="InterPro" id="IPR050718">
    <property type="entry name" value="ApaG-like"/>
</dbReference>
<dbReference type="PANTHER" id="PTHR47191">
    <property type="entry name" value="OS05G0170800 PROTEIN"/>
    <property type="match status" value="1"/>
</dbReference>
<dbReference type="AlphaFoldDB" id="A0A9D7SVG8"/>
<dbReference type="Proteomes" id="UP000808337">
    <property type="component" value="Unassembled WGS sequence"/>
</dbReference>
<dbReference type="EMBL" id="JADKGY010000006">
    <property type="protein sequence ID" value="MBK9982718.1"/>
    <property type="molecule type" value="Genomic_DNA"/>
</dbReference>
<name>A0A9D7SVG8_9BACT</name>
<dbReference type="PROSITE" id="PS51087">
    <property type="entry name" value="APAG"/>
    <property type="match status" value="1"/>
</dbReference>
<dbReference type="PANTHER" id="PTHR47191:SF2">
    <property type="entry name" value="OS05G0170800 PROTEIN"/>
    <property type="match status" value="1"/>
</dbReference>
<dbReference type="SUPFAM" id="SSF110069">
    <property type="entry name" value="ApaG-like"/>
    <property type="match status" value="1"/>
</dbReference>
<evidence type="ECO:0000313" key="2">
    <source>
        <dbReference type="EMBL" id="MBK9982718.1"/>
    </source>
</evidence>
<feature type="domain" description="ApaG" evidence="1">
    <location>
        <begin position="3"/>
        <end position="128"/>
    </location>
</feature>
<dbReference type="InterPro" id="IPR036767">
    <property type="entry name" value="ApaG_sf"/>
</dbReference>